<comment type="caution">
    <text evidence="1">The sequence shown here is derived from an EMBL/GenBank/DDBJ whole genome shotgun (WGS) entry which is preliminary data.</text>
</comment>
<protein>
    <recommendedName>
        <fullName evidence="3">Lipoprotein</fullName>
    </recommendedName>
</protein>
<dbReference type="RefSeq" id="WP_281837567.1">
    <property type="nucleotide sequence ID" value="NZ_BSDY01000027.1"/>
</dbReference>
<dbReference type="EMBL" id="BSDY01000027">
    <property type="protein sequence ID" value="GLI57893.1"/>
    <property type="molecule type" value="Genomic_DNA"/>
</dbReference>
<organism evidence="1 2">
    <name type="scientific">Propionigenium maris DSM 9537</name>
    <dbReference type="NCBI Taxonomy" id="1123000"/>
    <lineage>
        <taxon>Bacteria</taxon>
        <taxon>Fusobacteriati</taxon>
        <taxon>Fusobacteriota</taxon>
        <taxon>Fusobacteriia</taxon>
        <taxon>Fusobacteriales</taxon>
        <taxon>Fusobacteriaceae</taxon>
        <taxon>Propionigenium</taxon>
    </lineage>
</organism>
<evidence type="ECO:0000313" key="1">
    <source>
        <dbReference type="EMBL" id="GLI57893.1"/>
    </source>
</evidence>
<dbReference type="Proteomes" id="UP001144471">
    <property type="component" value="Unassembled WGS sequence"/>
</dbReference>
<keyword evidence="2" id="KW-1185">Reference proteome</keyword>
<sequence>MKILKLMSIMIIIILTGCTSSSNSPKVKQLSVKQIEYFDSAIEITALQSEALILATEKLIAQAKNRVDLSEEIRRVSAEKAMQRTLSGKDAREVASRLSRVTMEAVENRRKLDENLEKITRKTRELNTYLQKMKEIQVAMDAYIVSEKSGEAVVENSYYTIENMIRTVNDMTPKIRREIKEILVILNEIEKIPEIQNLVDEKEEA</sequence>
<name>A0A9W6GMN5_9FUSO</name>
<accession>A0A9W6GMN5</accession>
<evidence type="ECO:0008006" key="3">
    <source>
        <dbReference type="Google" id="ProtNLM"/>
    </source>
</evidence>
<proteinExistence type="predicted"/>
<gene>
    <name evidence="1" type="ORF">PM10SUCC1_34070</name>
</gene>
<evidence type="ECO:0000313" key="2">
    <source>
        <dbReference type="Proteomes" id="UP001144471"/>
    </source>
</evidence>
<dbReference type="AlphaFoldDB" id="A0A9W6GMN5"/>
<dbReference type="PROSITE" id="PS51257">
    <property type="entry name" value="PROKAR_LIPOPROTEIN"/>
    <property type="match status" value="1"/>
</dbReference>
<reference evidence="1" key="1">
    <citation type="submission" date="2022-12" db="EMBL/GenBank/DDBJ databases">
        <title>Reference genome sequencing for broad-spectrum identification of bacterial and archaeal isolates by mass spectrometry.</title>
        <authorList>
            <person name="Sekiguchi Y."/>
            <person name="Tourlousse D.M."/>
        </authorList>
    </citation>
    <scope>NUCLEOTIDE SEQUENCE</scope>
    <source>
        <strain evidence="1">10succ1</strain>
    </source>
</reference>